<evidence type="ECO:0000313" key="2">
    <source>
        <dbReference type="EMBL" id="BBG27254.1"/>
    </source>
</evidence>
<evidence type="ECO:0000313" key="1">
    <source>
        <dbReference type="EMBL" id="BBG24496.1"/>
    </source>
</evidence>
<proteinExistence type="predicted"/>
<keyword evidence="3" id="KW-1185">Reference proteome</keyword>
<dbReference type="Proteomes" id="UP000325030">
    <property type="component" value="Chromosome"/>
</dbReference>
<evidence type="ECO:0000313" key="4">
    <source>
        <dbReference type="Proteomes" id="UP000325030"/>
    </source>
</evidence>
<dbReference type="AlphaFoldDB" id="A0A510E410"/>
<reference evidence="2 3" key="2">
    <citation type="journal article" date="2020" name="Int. J. Syst. Evol. Microbiol.">
        <title>Sulfuracidifex tepidarius gen. nov., sp. nov. and transfer of Sulfolobus metallicus Huber and Stetter 1992 to the genus Sulfuracidifex as Sulfuracidifex metallicus comb. nov.</title>
        <authorList>
            <person name="Itoh T."/>
            <person name="Miura T."/>
            <person name="Sakai H.D."/>
            <person name="Kato S."/>
            <person name="Ohkuma M."/>
            <person name="Takashina T."/>
        </authorList>
    </citation>
    <scope>NUCLEOTIDE SEQUENCE</scope>
    <source>
        <strain evidence="1 3">IC-006</strain>
        <strain evidence="2">IC-007</strain>
    </source>
</reference>
<dbReference type="SUPFAM" id="SSF56281">
    <property type="entry name" value="Metallo-hydrolase/oxidoreductase"/>
    <property type="match status" value="1"/>
</dbReference>
<protein>
    <recommendedName>
        <fullName evidence="5">Metallo-beta-lactamase domain-containing protein</fullName>
    </recommendedName>
</protein>
<accession>A0A510E410</accession>
<accession>A0A510DW93</accession>
<evidence type="ECO:0008006" key="5">
    <source>
        <dbReference type="Google" id="ProtNLM"/>
    </source>
</evidence>
<sequence>MSLARIGKGTFMIELRQLGDYNVYLVEDKDGDFILIDSGNGSAINYIINSIMTLLGDKKRLKYFILLSNDEREAGGANVIYNVFTPIIISHSLIAKMVRSGKGMNGEIPPAPVNMEIRDKSYELENELTLKLAYHLASPHIIAATKDIVFSGTITDVSPLPRKTLCTIETCIKG</sequence>
<dbReference type="Gene3D" id="3.60.15.10">
    <property type="entry name" value="Ribonuclease Z/Hydroxyacylglutathione hydrolase-like"/>
    <property type="match status" value="1"/>
</dbReference>
<dbReference type="STRING" id="1294262.GCA_001316085_00192"/>
<dbReference type="EMBL" id="AP018929">
    <property type="protein sequence ID" value="BBG24496.1"/>
    <property type="molecule type" value="Genomic_DNA"/>
</dbReference>
<dbReference type="Proteomes" id="UP000322983">
    <property type="component" value="Chromosome"/>
</dbReference>
<name>A0A510E410_9CREN</name>
<organism evidence="2 4">
    <name type="scientific">Sulfuracidifex tepidarius</name>
    <dbReference type="NCBI Taxonomy" id="1294262"/>
    <lineage>
        <taxon>Archaea</taxon>
        <taxon>Thermoproteota</taxon>
        <taxon>Thermoprotei</taxon>
        <taxon>Sulfolobales</taxon>
        <taxon>Sulfolobaceae</taxon>
        <taxon>Sulfuracidifex</taxon>
    </lineage>
</organism>
<dbReference type="EMBL" id="AP018930">
    <property type="protein sequence ID" value="BBG27254.1"/>
    <property type="molecule type" value="Genomic_DNA"/>
</dbReference>
<gene>
    <name evidence="1" type="ORF">IC006_1818</name>
    <name evidence="2" type="ORF">IC007_1796</name>
</gene>
<reference evidence="4" key="1">
    <citation type="submission" date="2018-09" db="EMBL/GenBank/DDBJ databases">
        <title>Complete Genome Sequencing of Sulfolobus sp. JCM 16834.</title>
        <authorList>
            <person name="Kato S."/>
            <person name="Itoh T."/>
            <person name="Ohkuma M."/>
        </authorList>
    </citation>
    <scope>NUCLEOTIDE SEQUENCE [LARGE SCALE GENOMIC DNA]</scope>
    <source>
        <strain evidence="4">IC-007</strain>
    </source>
</reference>
<evidence type="ECO:0000313" key="3">
    <source>
        <dbReference type="Proteomes" id="UP000322983"/>
    </source>
</evidence>
<dbReference type="KEGG" id="step:IC006_1818"/>
<dbReference type="InterPro" id="IPR036866">
    <property type="entry name" value="RibonucZ/Hydroxyglut_hydro"/>
</dbReference>